<feature type="domain" description="Integrase catalytic" evidence="7">
    <location>
        <begin position="70"/>
        <end position="174"/>
    </location>
</feature>
<dbReference type="InterPro" id="IPR036397">
    <property type="entry name" value="RNaseH_sf"/>
</dbReference>
<evidence type="ECO:0000256" key="3">
    <source>
        <dbReference type="ARBA" id="ARBA00022722"/>
    </source>
</evidence>
<evidence type="ECO:0000256" key="2">
    <source>
        <dbReference type="ARBA" id="ARBA00022695"/>
    </source>
</evidence>
<sequence length="174" mass="20380">MAYESRKWNEAEQRYSAHEKEMAAMVHCLDTWRHYMLGTKFTMHRPGQQNQVADALSRIEVVQGYVSALATLQTNFLDRLRQIRLSREKFSTVDEFRSIIVVVDRFSKYAVFLPAPHACLADKVVELFFRYVVKTFGVPNDIVSNRDARFIGNFWTYLFKLMGFELKFSIANHP</sequence>
<dbReference type="PANTHER" id="PTHR35046:SF26">
    <property type="entry name" value="RNA-DIRECTED DNA POLYMERASE"/>
    <property type="match status" value="1"/>
</dbReference>
<dbReference type="InterPro" id="IPR041373">
    <property type="entry name" value="RT_RNaseH"/>
</dbReference>
<keyword evidence="1" id="KW-0808">Transferase</keyword>
<evidence type="ECO:0000256" key="1">
    <source>
        <dbReference type="ARBA" id="ARBA00022679"/>
    </source>
</evidence>
<dbReference type="InterPro" id="IPR043502">
    <property type="entry name" value="DNA/RNA_pol_sf"/>
</dbReference>
<keyword evidence="3" id="KW-0540">Nuclease</keyword>
<dbReference type="GO" id="GO:0015074">
    <property type="term" value="P:DNA integration"/>
    <property type="evidence" value="ECO:0007669"/>
    <property type="project" value="InterPro"/>
</dbReference>
<dbReference type="PANTHER" id="PTHR35046">
    <property type="entry name" value="ZINC KNUCKLE (CCHC-TYPE) FAMILY PROTEIN"/>
    <property type="match status" value="1"/>
</dbReference>
<evidence type="ECO:0000256" key="6">
    <source>
        <dbReference type="ARBA" id="ARBA00022918"/>
    </source>
</evidence>
<dbReference type="GO" id="GO:0016787">
    <property type="term" value="F:hydrolase activity"/>
    <property type="evidence" value="ECO:0007669"/>
    <property type="project" value="UniProtKB-KW"/>
</dbReference>
<dbReference type="Gene3D" id="3.30.420.10">
    <property type="entry name" value="Ribonuclease H-like superfamily/Ribonuclease H"/>
    <property type="match status" value="1"/>
</dbReference>
<keyword evidence="6" id="KW-0695">RNA-directed DNA polymerase</keyword>
<evidence type="ECO:0000313" key="9">
    <source>
        <dbReference type="Proteomes" id="UP000323000"/>
    </source>
</evidence>
<keyword evidence="5" id="KW-0378">Hydrolase</keyword>
<dbReference type="OrthoDB" id="166633at2759"/>
<proteinExistence type="predicted"/>
<dbReference type="InterPro" id="IPR001584">
    <property type="entry name" value="Integrase_cat-core"/>
</dbReference>
<evidence type="ECO:0000256" key="4">
    <source>
        <dbReference type="ARBA" id="ARBA00022759"/>
    </source>
</evidence>
<dbReference type="GO" id="GO:0004519">
    <property type="term" value="F:endonuclease activity"/>
    <property type="evidence" value="ECO:0007669"/>
    <property type="project" value="UniProtKB-KW"/>
</dbReference>
<dbReference type="EMBL" id="VAHF01000011">
    <property type="protein sequence ID" value="TXG51491.1"/>
    <property type="molecule type" value="Genomic_DNA"/>
</dbReference>
<dbReference type="SUPFAM" id="SSF56672">
    <property type="entry name" value="DNA/RNA polymerases"/>
    <property type="match status" value="1"/>
</dbReference>
<evidence type="ECO:0000313" key="8">
    <source>
        <dbReference type="EMBL" id="TXG51491.1"/>
    </source>
</evidence>
<dbReference type="GO" id="GO:0003964">
    <property type="term" value="F:RNA-directed DNA polymerase activity"/>
    <property type="evidence" value="ECO:0007669"/>
    <property type="project" value="UniProtKB-KW"/>
</dbReference>
<dbReference type="PROSITE" id="PS50994">
    <property type="entry name" value="INTEGRASE"/>
    <property type="match status" value="1"/>
</dbReference>
<evidence type="ECO:0000256" key="5">
    <source>
        <dbReference type="ARBA" id="ARBA00022801"/>
    </source>
</evidence>
<dbReference type="InterPro" id="IPR012337">
    <property type="entry name" value="RNaseH-like_sf"/>
</dbReference>
<keyword evidence="9" id="KW-1185">Reference proteome</keyword>
<dbReference type="SUPFAM" id="SSF53098">
    <property type="entry name" value="Ribonuclease H-like"/>
    <property type="match status" value="1"/>
</dbReference>
<dbReference type="AlphaFoldDB" id="A0A5C7H3K1"/>
<name>A0A5C7H3K1_9ROSI</name>
<protein>
    <recommendedName>
        <fullName evidence="7">Integrase catalytic domain-containing protein</fullName>
    </recommendedName>
</protein>
<keyword evidence="2" id="KW-0548">Nucleotidyltransferase</keyword>
<dbReference type="GO" id="GO:0003676">
    <property type="term" value="F:nucleic acid binding"/>
    <property type="evidence" value="ECO:0007669"/>
    <property type="project" value="InterPro"/>
</dbReference>
<accession>A0A5C7H3K1</accession>
<dbReference type="Pfam" id="PF17917">
    <property type="entry name" value="RT_RNaseH"/>
    <property type="match status" value="1"/>
</dbReference>
<reference evidence="9" key="1">
    <citation type="journal article" date="2019" name="Gigascience">
        <title>De novo genome assembly of the endangered Acer yangbiense, a plant species with extremely small populations endemic to Yunnan Province, China.</title>
        <authorList>
            <person name="Yang J."/>
            <person name="Wariss H.M."/>
            <person name="Tao L."/>
            <person name="Zhang R."/>
            <person name="Yun Q."/>
            <person name="Hollingsworth P."/>
            <person name="Dao Z."/>
            <person name="Luo G."/>
            <person name="Guo H."/>
            <person name="Ma Y."/>
            <person name="Sun W."/>
        </authorList>
    </citation>
    <scope>NUCLEOTIDE SEQUENCE [LARGE SCALE GENOMIC DNA]</scope>
    <source>
        <strain evidence="9">cv. Malutang</strain>
    </source>
</reference>
<dbReference type="Proteomes" id="UP000323000">
    <property type="component" value="Chromosome 11"/>
</dbReference>
<comment type="caution">
    <text evidence="8">The sequence shown here is derived from an EMBL/GenBank/DDBJ whole genome shotgun (WGS) entry which is preliminary data.</text>
</comment>
<gene>
    <name evidence="8" type="ORF">EZV62_024015</name>
</gene>
<organism evidence="8 9">
    <name type="scientific">Acer yangbiense</name>
    <dbReference type="NCBI Taxonomy" id="1000413"/>
    <lineage>
        <taxon>Eukaryota</taxon>
        <taxon>Viridiplantae</taxon>
        <taxon>Streptophyta</taxon>
        <taxon>Embryophyta</taxon>
        <taxon>Tracheophyta</taxon>
        <taxon>Spermatophyta</taxon>
        <taxon>Magnoliopsida</taxon>
        <taxon>eudicotyledons</taxon>
        <taxon>Gunneridae</taxon>
        <taxon>Pentapetalae</taxon>
        <taxon>rosids</taxon>
        <taxon>malvids</taxon>
        <taxon>Sapindales</taxon>
        <taxon>Sapindaceae</taxon>
        <taxon>Hippocastanoideae</taxon>
        <taxon>Acereae</taxon>
        <taxon>Acer</taxon>
    </lineage>
</organism>
<evidence type="ECO:0000259" key="7">
    <source>
        <dbReference type="PROSITE" id="PS50994"/>
    </source>
</evidence>
<keyword evidence="4" id="KW-0255">Endonuclease</keyword>